<evidence type="ECO:0000259" key="2">
    <source>
        <dbReference type="PROSITE" id="PS50234"/>
    </source>
</evidence>
<dbReference type="SUPFAM" id="SSF52317">
    <property type="entry name" value="Class I glutamine amidotransferase-like"/>
    <property type="match status" value="1"/>
</dbReference>
<dbReference type="Pfam" id="PF00092">
    <property type="entry name" value="VWA"/>
    <property type="match status" value="1"/>
</dbReference>
<feature type="domain" description="VWFA" evidence="2">
    <location>
        <begin position="38"/>
        <end position="210"/>
    </location>
</feature>
<name>A0A1M6ALL3_9FIRM</name>
<accession>A0A1M6ALL3</accession>
<dbReference type="PANTHER" id="PTHR37947:SF2">
    <property type="entry name" value="VON WILLEBRAND FACTOR TYPE A"/>
    <property type="match status" value="1"/>
</dbReference>
<dbReference type="RefSeq" id="WP_084061929.1">
    <property type="nucleotide sequence ID" value="NZ_FQZM01000003.1"/>
</dbReference>
<dbReference type="STRING" id="1121432.SAMN02745219_00193"/>
<dbReference type="SMART" id="SM00327">
    <property type="entry name" value="VWA"/>
    <property type="match status" value="1"/>
</dbReference>
<dbReference type="Proteomes" id="UP000184529">
    <property type="component" value="Unassembled WGS sequence"/>
</dbReference>
<gene>
    <name evidence="3" type="ORF">SAMN02745219_00193</name>
</gene>
<reference evidence="4" key="1">
    <citation type="submission" date="2016-11" db="EMBL/GenBank/DDBJ databases">
        <authorList>
            <person name="Varghese N."/>
            <person name="Submissions S."/>
        </authorList>
    </citation>
    <scope>NUCLEOTIDE SEQUENCE [LARGE SCALE GENOMIC DNA]</scope>
    <source>
        <strain evidence="4">DSM 16057</strain>
    </source>
</reference>
<dbReference type="InterPro" id="IPR029062">
    <property type="entry name" value="Class_I_gatase-like"/>
</dbReference>
<feature type="compositionally biased region" description="Basic and acidic residues" evidence="1">
    <location>
        <begin position="612"/>
        <end position="626"/>
    </location>
</feature>
<keyword evidence="4" id="KW-1185">Reference proteome</keyword>
<protein>
    <submittedName>
        <fullName evidence="3">Putative glutamine amidotransferase</fullName>
    </submittedName>
</protein>
<dbReference type="SUPFAM" id="SSF53300">
    <property type="entry name" value="vWA-like"/>
    <property type="match status" value="1"/>
</dbReference>
<feature type="compositionally biased region" description="Low complexity" evidence="1">
    <location>
        <begin position="596"/>
        <end position="610"/>
    </location>
</feature>
<evidence type="ECO:0000256" key="1">
    <source>
        <dbReference type="SAM" id="MobiDB-lite"/>
    </source>
</evidence>
<sequence length="661" mass="68408">MVGGPDSYGPGGYAGTPVERALPVEMRISGRGEMPSLGLMLVIDKSGSMSGAAGGADKMSLAREAAARSISILTKKDRVGVIAFDSQPWLVVPLTPADDRERLRQEIGRIYAGGGTEIFPALASAYEALKDAPTRVKHIILLTDGISASGGSYQELTRAMREKGITLTCVAVGPGADAGMLKALAELGRGRFYATADAETIPAIFTRETVMATRSFAVNERFFPRAAAASPLLQGLEKVPALEGYITVTAKDRAETVLVSHRGDPVLAAWQYGLGRAVAWTPDAAGRWSAAWAQSQVFPRLWGNVLSWILPAVDTSPVQVQAEVVGGAEAAAAIQGEEPAAAAGGTPQAGAPGGSVVRVTMDDPGHWQMVRQFTAVLTGPDGETRTFDLHPAGPGRYTGQTTVSGPGAYLVSITATNGGSPALVAQTGLVVSYPTEYRETGVDLGRLEEIARAGGGRVLASPVEAFAPDLPPVRAGRDLSSPLLALAAVLWLLDVAGRRLVIGAEERAALRRAWSTAWQRLTRCGGDAAEPAPAWTGRTLATVEKLGFRPGRRGDNAVTGSQTNGGGKAGSEAAGTHPVAGRAGGGNQTGLSQEQGSGAVAGASRGAGRVPPDIRMRGDSGQRPELDGLAAQDEGAMSSGQPGSPQDTAARLLAAKRRRKK</sequence>
<dbReference type="Gene3D" id="3.40.50.410">
    <property type="entry name" value="von Willebrand factor, type A domain"/>
    <property type="match status" value="1"/>
</dbReference>
<dbReference type="Pfam" id="PF07090">
    <property type="entry name" value="GATase1_like"/>
    <property type="match status" value="1"/>
</dbReference>
<dbReference type="OrthoDB" id="9781333at2"/>
<feature type="compositionally biased region" description="Polar residues" evidence="1">
    <location>
        <begin position="638"/>
        <end position="647"/>
    </location>
</feature>
<keyword evidence="3" id="KW-0808">Transferase</keyword>
<dbReference type="GO" id="GO:0016740">
    <property type="term" value="F:transferase activity"/>
    <property type="evidence" value="ECO:0007669"/>
    <property type="project" value="UniProtKB-KW"/>
</dbReference>
<keyword evidence="3" id="KW-0315">Glutamine amidotransferase</keyword>
<dbReference type="CDD" id="cd00198">
    <property type="entry name" value="vWFA"/>
    <property type="match status" value="1"/>
</dbReference>
<evidence type="ECO:0000313" key="3">
    <source>
        <dbReference type="EMBL" id="SHI37390.1"/>
    </source>
</evidence>
<proteinExistence type="predicted"/>
<dbReference type="AlphaFoldDB" id="A0A1M6ALL3"/>
<evidence type="ECO:0000313" key="4">
    <source>
        <dbReference type="Proteomes" id="UP000184529"/>
    </source>
</evidence>
<dbReference type="InterPro" id="IPR036465">
    <property type="entry name" value="vWFA_dom_sf"/>
</dbReference>
<dbReference type="EMBL" id="FQZM01000003">
    <property type="protein sequence ID" value="SHI37390.1"/>
    <property type="molecule type" value="Genomic_DNA"/>
</dbReference>
<dbReference type="InterPro" id="IPR010768">
    <property type="entry name" value="GATase1-like"/>
</dbReference>
<dbReference type="InterPro" id="IPR002035">
    <property type="entry name" value="VWF_A"/>
</dbReference>
<dbReference type="PANTHER" id="PTHR37947">
    <property type="entry name" value="BLL2462 PROTEIN"/>
    <property type="match status" value="1"/>
</dbReference>
<feature type="region of interest" description="Disordered" evidence="1">
    <location>
        <begin position="546"/>
        <end position="648"/>
    </location>
</feature>
<dbReference type="PROSITE" id="PS50234">
    <property type="entry name" value="VWFA"/>
    <property type="match status" value="1"/>
</dbReference>
<organism evidence="3 4">
    <name type="scientific">Desulfofundulus thermosubterraneus DSM 16057</name>
    <dbReference type="NCBI Taxonomy" id="1121432"/>
    <lineage>
        <taxon>Bacteria</taxon>
        <taxon>Bacillati</taxon>
        <taxon>Bacillota</taxon>
        <taxon>Clostridia</taxon>
        <taxon>Eubacteriales</taxon>
        <taxon>Peptococcaceae</taxon>
        <taxon>Desulfofundulus</taxon>
    </lineage>
</organism>